<protein>
    <submittedName>
        <fullName evidence="1">Uncharacterized protein</fullName>
    </submittedName>
</protein>
<dbReference type="EMBL" id="JAAITS010000026">
    <property type="protein sequence ID" value="NSG85804.1"/>
    <property type="molecule type" value="Genomic_DNA"/>
</dbReference>
<sequence>MEWNIYKEWLDINLYRQMVSMIYQSSSREDKMNFMRKEKENDLFYGAYKQSLEEEYGLYYPDEVLERINAHRSMTKPVYRALGLALAKSDYLQEKCMFNGTQKSRFWKQFGKVLGKKDLCCISVGCLLSEKDRKSWFDELYAYPYEKVEEMVFILSVFPEDITLWQLLKGKVAACLGSRRTISVYEDWPVYAWVTGKYDKRLKNDRTKDVAVLKRLMKLSRINAENANGILIGQLEKSGYTKEEVIFLNGVLTRSESGLGQLDQESLTAEKIAVNVLKTFLPGKEPYPDAVYKLCKTLLCQYDLLPVRIDGNEKIQQCLYECLNVENVKTFLALFPFRKNGLKKWHYIDLNKKEWECLAGQLDEEAFEECVNDTLKGNVFEKQELVSYLKKYRDLTGHEYSDIFRRTGNYDLTYVFHLLCENEILDGIGLMQKFVKEHEQIVIKGSYPKEEYEALLKKWEHILFYLKCEIGNIETENSYFLLKLLVDKIGMDGVSGHLVPWQIMKKAFFLDYYEIQRENCEIYRPMLERSMHRELFLWAEEKLFTEDTEYYVRFLQVILLKESTMLWMEEEEARQIAEAVLPLMESGFQKEQLHKKYMTAEELQNYEKQKNWKSEQKKRMERWKKEKELKKSFNHIVRKNTDTDQIFKALYSYYAYGRFDGISMRAKMVLGYMRDVLKRKGKIVTDKQEIEYLMELIQKLYADGQLELDGVRKIFDRMEAA</sequence>
<gene>
    <name evidence="1" type="ORF">G5B17_10220</name>
</gene>
<name>A0ABX2H6U5_9FIRM</name>
<dbReference type="Proteomes" id="UP001644719">
    <property type="component" value="Unassembled WGS sequence"/>
</dbReference>
<evidence type="ECO:0000313" key="2">
    <source>
        <dbReference type="Proteomes" id="UP001644719"/>
    </source>
</evidence>
<organism evidence="1 2">
    <name type="scientific">Blautia faecis</name>
    <dbReference type="NCBI Taxonomy" id="871665"/>
    <lineage>
        <taxon>Bacteria</taxon>
        <taxon>Bacillati</taxon>
        <taxon>Bacillota</taxon>
        <taxon>Clostridia</taxon>
        <taxon>Lachnospirales</taxon>
        <taxon>Lachnospiraceae</taxon>
        <taxon>Blautia</taxon>
    </lineage>
</organism>
<proteinExistence type="predicted"/>
<reference evidence="1 2" key="1">
    <citation type="journal article" date="2020" name="Cell Host Microbe">
        <title>Functional and Genomic Variation between Human-Derived Isolates of Lachnospiraceae Reveals Inter- and Intra-Species Diversity.</title>
        <authorList>
            <person name="Sorbara M.T."/>
            <person name="Littmann E.R."/>
            <person name="Fontana E."/>
            <person name="Moody T.U."/>
            <person name="Kohout C.E."/>
            <person name="Gjonbalaj M."/>
            <person name="Eaton V."/>
            <person name="Seok R."/>
            <person name="Leiner I.M."/>
            <person name="Pamer E.G."/>
        </authorList>
    </citation>
    <scope>NUCLEOTIDE SEQUENCE [LARGE SCALE GENOMIC DNA]</scope>
    <source>
        <strain evidence="1 2">MSK.17.74</strain>
    </source>
</reference>
<dbReference type="RefSeq" id="WP_148462681.1">
    <property type="nucleotide sequence ID" value="NZ_JAAITS010000026.1"/>
</dbReference>
<accession>A0ABX2H6U5</accession>
<keyword evidence="2" id="KW-1185">Reference proteome</keyword>
<evidence type="ECO:0000313" key="1">
    <source>
        <dbReference type="EMBL" id="NSG85804.1"/>
    </source>
</evidence>
<comment type="caution">
    <text evidence="1">The sequence shown here is derived from an EMBL/GenBank/DDBJ whole genome shotgun (WGS) entry which is preliminary data.</text>
</comment>